<sequence>MSRLLACAAYVDLNPVRAAMAETPESSEYTGAKDRLDDLTQYSNRTRKNTQDWERTRDRQQVT</sequence>
<comment type="caution">
    <text evidence="2">The sequence shown here is derived from an EMBL/GenBank/DDBJ whole genome shotgun (WGS) entry which is preliminary data.</text>
</comment>
<dbReference type="OrthoDB" id="9814067at2"/>
<dbReference type="AlphaFoldDB" id="A0A5C5YJG9"/>
<dbReference type="Proteomes" id="UP000318053">
    <property type="component" value="Unassembled WGS sequence"/>
</dbReference>
<reference evidence="2 3" key="1">
    <citation type="submission" date="2019-02" db="EMBL/GenBank/DDBJ databases">
        <title>Deep-cultivation of Planctomycetes and their phenomic and genomic characterization uncovers novel biology.</title>
        <authorList>
            <person name="Wiegand S."/>
            <person name="Jogler M."/>
            <person name="Boedeker C."/>
            <person name="Pinto D."/>
            <person name="Vollmers J."/>
            <person name="Rivas-Marin E."/>
            <person name="Kohn T."/>
            <person name="Peeters S.H."/>
            <person name="Heuer A."/>
            <person name="Rast P."/>
            <person name="Oberbeckmann S."/>
            <person name="Bunk B."/>
            <person name="Jeske O."/>
            <person name="Meyerdierks A."/>
            <person name="Storesund J.E."/>
            <person name="Kallscheuer N."/>
            <person name="Luecker S."/>
            <person name="Lage O.M."/>
            <person name="Pohl T."/>
            <person name="Merkel B.J."/>
            <person name="Hornburger P."/>
            <person name="Mueller R.-W."/>
            <person name="Bruemmer F."/>
            <person name="Labrenz M."/>
            <person name="Spormann A.M."/>
            <person name="Op Den Camp H."/>
            <person name="Overmann J."/>
            <person name="Amann R."/>
            <person name="Jetten M.S.M."/>
            <person name="Mascher T."/>
            <person name="Medema M.H."/>
            <person name="Devos D.P."/>
            <person name="Kaster A.-K."/>
            <person name="Ovreas L."/>
            <person name="Rohde M."/>
            <person name="Galperin M.Y."/>
            <person name="Jogler C."/>
        </authorList>
    </citation>
    <scope>NUCLEOTIDE SEQUENCE [LARGE SCALE GENOMIC DNA]</scope>
    <source>
        <strain evidence="2 3">CA85</strain>
    </source>
</reference>
<evidence type="ECO:0000256" key="1">
    <source>
        <dbReference type="SAM" id="MobiDB-lite"/>
    </source>
</evidence>
<keyword evidence="3" id="KW-1185">Reference proteome</keyword>
<evidence type="ECO:0000313" key="2">
    <source>
        <dbReference type="EMBL" id="TWT75031.1"/>
    </source>
</evidence>
<gene>
    <name evidence="2" type="ORF">CA85_03190</name>
</gene>
<accession>A0A5C5YJG9</accession>
<organism evidence="2 3">
    <name type="scientific">Allorhodopirellula solitaria</name>
    <dbReference type="NCBI Taxonomy" id="2527987"/>
    <lineage>
        <taxon>Bacteria</taxon>
        <taxon>Pseudomonadati</taxon>
        <taxon>Planctomycetota</taxon>
        <taxon>Planctomycetia</taxon>
        <taxon>Pirellulales</taxon>
        <taxon>Pirellulaceae</taxon>
        <taxon>Allorhodopirellula</taxon>
    </lineage>
</organism>
<proteinExistence type="predicted"/>
<protein>
    <submittedName>
        <fullName evidence="2">Uncharacterized protein</fullName>
    </submittedName>
</protein>
<feature type="region of interest" description="Disordered" evidence="1">
    <location>
        <begin position="19"/>
        <end position="63"/>
    </location>
</feature>
<dbReference type="EMBL" id="SJPK01000001">
    <property type="protein sequence ID" value="TWT75031.1"/>
    <property type="molecule type" value="Genomic_DNA"/>
</dbReference>
<dbReference type="RefSeq" id="WP_146389531.1">
    <property type="nucleotide sequence ID" value="NZ_SJPK01000001.1"/>
</dbReference>
<name>A0A5C5YJG9_9BACT</name>
<evidence type="ECO:0000313" key="3">
    <source>
        <dbReference type="Proteomes" id="UP000318053"/>
    </source>
</evidence>
<feature type="compositionally biased region" description="Basic and acidic residues" evidence="1">
    <location>
        <begin position="49"/>
        <end position="63"/>
    </location>
</feature>